<dbReference type="PROSITE" id="PS00028">
    <property type="entry name" value="ZINC_FINGER_C2H2_1"/>
    <property type="match status" value="1"/>
</dbReference>
<gene>
    <name evidence="3" type="ORF">MAM1_0049c03292</name>
</gene>
<feature type="region of interest" description="Disordered" evidence="1">
    <location>
        <begin position="110"/>
        <end position="142"/>
    </location>
</feature>
<protein>
    <recommendedName>
        <fullName evidence="2">C2H2-type domain-containing protein</fullName>
    </recommendedName>
</protein>
<proteinExistence type="predicted"/>
<dbReference type="EMBL" id="DF836338">
    <property type="protein sequence ID" value="GAN03837.1"/>
    <property type="molecule type" value="Genomic_DNA"/>
</dbReference>
<feature type="domain" description="C2H2-type" evidence="2">
    <location>
        <begin position="20"/>
        <end position="42"/>
    </location>
</feature>
<evidence type="ECO:0000313" key="3">
    <source>
        <dbReference type="EMBL" id="GAN03837.1"/>
    </source>
</evidence>
<evidence type="ECO:0000313" key="4">
    <source>
        <dbReference type="Proteomes" id="UP000053815"/>
    </source>
</evidence>
<evidence type="ECO:0000256" key="1">
    <source>
        <dbReference type="SAM" id="MobiDB-lite"/>
    </source>
</evidence>
<dbReference type="InterPro" id="IPR013087">
    <property type="entry name" value="Znf_C2H2_type"/>
</dbReference>
<evidence type="ECO:0000259" key="2">
    <source>
        <dbReference type="PROSITE" id="PS00028"/>
    </source>
</evidence>
<sequence>MTQQATDPKQVQAIALQYPCYVCKEIFSTAVDVKSHVICAHHYCLPELASEASKTRPAEDHFEFKELPCLEENAKSLMIHFACPSCWYHCPAQDVLEYEVHIIEVHNPSSIDTTQEQPGEPSTAVPSQDKKQNKQQKTAATMKDLHEKLDDLKACIGAYLGNK</sequence>
<accession>A0A0C9ML44</accession>
<keyword evidence="4" id="KW-1185">Reference proteome</keyword>
<dbReference type="OrthoDB" id="10395610at2759"/>
<organism evidence="3">
    <name type="scientific">Mucor ambiguus</name>
    <dbReference type="NCBI Taxonomy" id="91626"/>
    <lineage>
        <taxon>Eukaryota</taxon>
        <taxon>Fungi</taxon>
        <taxon>Fungi incertae sedis</taxon>
        <taxon>Mucoromycota</taxon>
        <taxon>Mucoromycotina</taxon>
        <taxon>Mucoromycetes</taxon>
        <taxon>Mucorales</taxon>
        <taxon>Mucorineae</taxon>
        <taxon>Mucoraceae</taxon>
        <taxon>Mucor</taxon>
    </lineage>
</organism>
<dbReference type="Proteomes" id="UP000053815">
    <property type="component" value="Unassembled WGS sequence"/>
</dbReference>
<dbReference type="AlphaFoldDB" id="A0A0C9ML44"/>
<reference evidence="3" key="1">
    <citation type="submission" date="2014-09" db="EMBL/GenBank/DDBJ databases">
        <title>Draft genome sequence of an oleaginous Mucoromycotina fungus Mucor ambiguus NBRC6742.</title>
        <authorList>
            <person name="Takeda I."/>
            <person name="Yamane N."/>
            <person name="Morita T."/>
            <person name="Tamano K."/>
            <person name="Machida M."/>
            <person name="Baker S."/>
            <person name="Koike H."/>
        </authorList>
    </citation>
    <scope>NUCLEOTIDE SEQUENCE</scope>
    <source>
        <strain evidence="3">NBRC 6742</strain>
    </source>
</reference>
<name>A0A0C9ML44_9FUNG</name>